<name>A0A495JR39_9ACTN</name>
<dbReference type="AlphaFoldDB" id="A0A495JR39"/>
<dbReference type="EMBL" id="RBKT01000001">
    <property type="protein sequence ID" value="RKR91301.1"/>
    <property type="molecule type" value="Genomic_DNA"/>
</dbReference>
<dbReference type="RefSeq" id="WP_121159423.1">
    <property type="nucleotide sequence ID" value="NZ_RBKT01000001.1"/>
</dbReference>
<evidence type="ECO:0000259" key="1">
    <source>
        <dbReference type="Pfam" id="PF05050"/>
    </source>
</evidence>
<dbReference type="Pfam" id="PF05050">
    <property type="entry name" value="Methyltransf_21"/>
    <property type="match status" value="1"/>
</dbReference>
<keyword evidence="3" id="KW-1185">Reference proteome</keyword>
<keyword evidence="2" id="KW-0808">Transferase</keyword>
<sequence length="280" mass="30976">MATSLKKRLLDTLDERVDRRVVAGLGSLFLSARSQSRCRVRYAQGQWVHRYPTGIVVNTTLGGLSARAQDQAAQDVFLFGYQPQPGDTIFDVGAGVGSEVRLFSRLVGAAGRVVSIEAHPRTFACLRRTVELNRLPNVTTLECAVVGDPGPVYLSDDQVEHIRNGLTTDGTEGVEVPGRTLGEIIWSLGVDRIDLLKMNIEGAELPVLEKSFDQLAMVENLVVSCHDFRSEGPYADGTDRRWQRTFAPVAGLLRAAGYTIRTRPDDPRPWVRYHLYASRP</sequence>
<dbReference type="InterPro" id="IPR052514">
    <property type="entry name" value="SAM-dependent_MTase"/>
</dbReference>
<reference evidence="2 3" key="1">
    <citation type="submission" date="2018-10" db="EMBL/GenBank/DDBJ databases">
        <title>Sequencing the genomes of 1000 actinobacteria strains.</title>
        <authorList>
            <person name="Klenk H.-P."/>
        </authorList>
    </citation>
    <scope>NUCLEOTIDE SEQUENCE [LARGE SCALE GENOMIC DNA]</scope>
    <source>
        <strain evidence="2 3">DSM 45175</strain>
    </source>
</reference>
<dbReference type="Gene3D" id="3.40.50.150">
    <property type="entry name" value="Vaccinia Virus protein VP39"/>
    <property type="match status" value="1"/>
</dbReference>
<dbReference type="InterPro" id="IPR029063">
    <property type="entry name" value="SAM-dependent_MTases_sf"/>
</dbReference>
<proteinExistence type="predicted"/>
<protein>
    <submittedName>
        <fullName evidence="2">FkbM family methyltransferase</fullName>
    </submittedName>
</protein>
<dbReference type="Proteomes" id="UP000277671">
    <property type="component" value="Unassembled WGS sequence"/>
</dbReference>
<dbReference type="PANTHER" id="PTHR34203">
    <property type="entry name" value="METHYLTRANSFERASE, FKBM FAMILY PROTEIN"/>
    <property type="match status" value="1"/>
</dbReference>
<comment type="caution">
    <text evidence="2">The sequence shown here is derived from an EMBL/GenBank/DDBJ whole genome shotgun (WGS) entry which is preliminary data.</text>
</comment>
<evidence type="ECO:0000313" key="3">
    <source>
        <dbReference type="Proteomes" id="UP000277671"/>
    </source>
</evidence>
<keyword evidence="2" id="KW-0489">Methyltransferase</keyword>
<organism evidence="2 3">
    <name type="scientific">Micromonospora pisi</name>
    <dbReference type="NCBI Taxonomy" id="589240"/>
    <lineage>
        <taxon>Bacteria</taxon>
        <taxon>Bacillati</taxon>
        <taxon>Actinomycetota</taxon>
        <taxon>Actinomycetes</taxon>
        <taxon>Micromonosporales</taxon>
        <taxon>Micromonosporaceae</taxon>
        <taxon>Micromonospora</taxon>
    </lineage>
</organism>
<dbReference type="NCBIfam" id="TIGR01444">
    <property type="entry name" value="fkbM_fam"/>
    <property type="match status" value="1"/>
</dbReference>
<dbReference type="InterPro" id="IPR006342">
    <property type="entry name" value="FkbM_mtfrase"/>
</dbReference>
<evidence type="ECO:0000313" key="2">
    <source>
        <dbReference type="EMBL" id="RKR91301.1"/>
    </source>
</evidence>
<dbReference type="GO" id="GO:0008168">
    <property type="term" value="F:methyltransferase activity"/>
    <property type="evidence" value="ECO:0007669"/>
    <property type="project" value="UniProtKB-KW"/>
</dbReference>
<dbReference type="GO" id="GO:0032259">
    <property type="term" value="P:methylation"/>
    <property type="evidence" value="ECO:0007669"/>
    <property type="project" value="UniProtKB-KW"/>
</dbReference>
<dbReference type="SUPFAM" id="SSF53335">
    <property type="entry name" value="S-adenosyl-L-methionine-dependent methyltransferases"/>
    <property type="match status" value="1"/>
</dbReference>
<feature type="domain" description="Methyltransferase FkbM" evidence="1">
    <location>
        <begin position="91"/>
        <end position="258"/>
    </location>
</feature>
<dbReference type="PANTHER" id="PTHR34203:SF15">
    <property type="entry name" value="SLL1173 PROTEIN"/>
    <property type="match status" value="1"/>
</dbReference>
<gene>
    <name evidence="2" type="ORF">BDK92_5694</name>
</gene>
<dbReference type="OrthoDB" id="424472at2"/>
<accession>A0A495JR39</accession>